<evidence type="ECO:0000313" key="3">
    <source>
        <dbReference type="Proteomes" id="UP000007819"/>
    </source>
</evidence>
<feature type="compositionally biased region" description="Basic residues" evidence="1">
    <location>
        <begin position="151"/>
        <end position="160"/>
    </location>
</feature>
<feature type="region of interest" description="Disordered" evidence="1">
    <location>
        <begin position="286"/>
        <end position="312"/>
    </location>
</feature>
<dbReference type="RefSeq" id="XP_003247238.1">
    <property type="nucleotide sequence ID" value="XM_003247190.3"/>
</dbReference>
<reference evidence="3" key="1">
    <citation type="submission" date="2010-06" db="EMBL/GenBank/DDBJ databases">
        <authorList>
            <person name="Jiang H."/>
            <person name="Abraham K."/>
            <person name="Ali S."/>
            <person name="Alsbrooks S.L."/>
            <person name="Anim B.N."/>
            <person name="Anosike U.S."/>
            <person name="Attaway T."/>
            <person name="Bandaranaike D.P."/>
            <person name="Battles P.K."/>
            <person name="Bell S.N."/>
            <person name="Bell A.V."/>
            <person name="Beltran B."/>
            <person name="Bickham C."/>
            <person name="Bustamante Y."/>
            <person name="Caleb T."/>
            <person name="Canada A."/>
            <person name="Cardenas V."/>
            <person name="Carter K."/>
            <person name="Chacko J."/>
            <person name="Chandrabose M.N."/>
            <person name="Chavez D."/>
            <person name="Chavez A."/>
            <person name="Chen L."/>
            <person name="Chu H.-S."/>
            <person name="Claassen K.J."/>
            <person name="Cockrell R."/>
            <person name="Collins M."/>
            <person name="Cooper J.A."/>
            <person name="Cree A."/>
            <person name="Curry S.M."/>
            <person name="Da Y."/>
            <person name="Dao M.D."/>
            <person name="Das B."/>
            <person name="Davila M.-L."/>
            <person name="Davy-Carroll L."/>
            <person name="Denson S."/>
            <person name="Dinh H."/>
            <person name="Ebong V.E."/>
            <person name="Edwards J.R."/>
            <person name="Egan A."/>
            <person name="El-Daye J."/>
            <person name="Escobedo L."/>
            <person name="Fernandez S."/>
            <person name="Fernando P.R."/>
            <person name="Flagg N."/>
            <person name="Forbes L.D."/>
            <person name="Fowler R.G."/>
            <person name="Fu Q."/>
            <person name="Gabisi R.A."/>
            <person name="Ganer J."/>
            <person name="Garbino Pronczuk A."/>
            <person name="Garcia R.M."/>
            <person name="Garner T."/>
            <person name="Garrett T.E."/>
            <person name="Gonzalez D.A."/>
            <person name="Hamid H."/>
            <person name="Hawkins E.S."/>
            <person name="Hirani K."/>
            <person name="Hogues M.E."/>
            <person name="Hollins B."/>
            <person name="Hsiao C.-H."/>
            <person name="Jabil R."/>
            <person name="James M.L."/>
            <person name="Jhangiani S.N."/>
            <person name="Johnson B."/>
            <person name="Johnson Q."/>
            <person name="Joshi V."/>
            <person name="Kalu J.B."/>
            <person name="Kam C."/>
            <person name="Kashfia A."/>
            <person name="Keebler J."/>
            <person name="Kisamo H."/>
            <person name="Kovar C.L."/>
            <person name="Lago L.A."/>
            <person name="Lai C.-Y."/>
            <person name="Laidlaw J."/>
            <person name="Lara F."/>
            <person name="Le T.-K."/>
            <person name="Lee S.L."/>
            <person name="Legall F.H."/>
            <person name="Lemon S.J."/>
            <person name="Lewis L.R."/>
            <person name="Li B."/>
            <person name="Liu Y."/>
            <person name="Liu Y.-S."/>
            <person name="Lopez J."/>
            <person name="Lozado R.J."/>
            <person name="Lu J."/>
            <person name="Madu R.C."/>
            <person name="Maheshwari M."/>
            <person name="Maheshwari R."/>
            <person name="Malloy K."/>
            <person name="Martinez E."/>
            <person name="Mathew T."/>
            <person name="Mercado I.C."/>
            <person name="Mercado C."/>
            <person name="Meyer B."/>
            <person name="Montgomery K."/>
            <person name="Morgan M.B."/>
            <person name="Munidasa M."/>
            <person name="Nazareth L.V."/>
            <person name="Nelson J."/>
            <person name="Ng B.M."/>
            <person name="Nguyen N.B."/>
            <person name="Nguyen P.Q."/>
            <person name="Nguyen T."/>
            <person name="Obregon M."/>
            <person name="Okwuonu G.O."/>
            <person name="Onwere C.G."/>
            <person name="Orozco G."/>
            <person name="Parra A."/>
            <person name="Patel S."/>
            <person name="Patil S."/>
            <person name="Perez A."/>
            <person name="Perez Y."/>
            <person name="Pham C."/>
            <person name="Primus E.L."/>
            <person name="Pu L.-L."/>
            <person name="Puazo M."/>
            <person name="Qin X."/>
            <person name="Quiroz J.B."/>
            <person name="Reese J."/>
            <person name="Richards S."/>
            <person name="Rives C.M."/>
            <person name="Robberts R."/>
            <person name="Ruiz S.J."/>
            <person name="Ruiz M.J."/>
            <person name="Santibanez J."/>
            <person name="Schneider B.W."/>
            <person name="Sisson I."/>
            <person name="Smith M."/>
            <person name="Sodergren E."/>
            <person name="Song X.-Z."/>
            <person name="Song B.B."/>
            <person name="Summersgill H."/>
            <person name="Thelus R."/>
            <person name="Thornton R.D."/>
            <person name="Trejos Z.Y."/>
            <person name="Usmani K."/>
            <person name="Vattathil S."/>
            <person name="Villasana D."/>
            <person name="Walker D.L."/>
            <person name="Wang S."/>
            <person name="Wang K."/>
            <person name="White C.S."/>
            <person name="Williams A.C."/>
            <person name="Williamson J."/>
            <person name="Wilson K."/>
            <person name="Woghiren I.O."/>
            <person name="Woodworth J.R."/>
            <person name="Worley K.C."/>
            <person name="Wright R.A."/>
            <person name="Wu W."/>
            <person name="Young L."/>
            <person name="Zhang L."/>
            <person name="Zhang J."/>
            <person name="Zhu Y."/>
            <person name="Muzny D.M."/>
            <person name="Weinstock G."/>
            <person name="Gibbs R.A."/>
        </authorList>
    </citation>
    <scope>NUCLEOTIDE SEQUENCE [LARGE SCALE GENOMIC DNA]</scope>
    <source>
        <strain evidence="3">LSR1</strain>
    </source>
</reference>
<dbReference type="GeneID" id="100573752"/>
<reference evidence="2" key="2">
    <citation type="submission" date="2022-06" db="UniProtKB">
        <authorList>
            <consortium name="EnsemblMetazoa"/>
        </authorList>
    </citation>
    <scope>IDENTIFICATION</scope>
</reference>
<feature type="compositionally biased region" description="Low complexity" evidence="1">
    <location>
        <begin position="66"/>
        <end position="75"/>
    </location>
</feature>
<feature type="compositionally biased region" description="Low complexity" evidence="1">
    <location>
        <begin position="303"/>
        <end position="312"/>
    </location>
</feature>
<feature type="compositionally biased region" description="Low complexity" evidence="1">
    <location>
        <begin position="172"/>
        <end position="184"/>
    </location>
</feature>
<evidence type="ECO:0000256" key="1">
    <source>
        <dbReference type="SAM" id="MobiDB-lite"/>
    </source>
</evidence>
<dbReference type="KEGG" id="api:100573752"/>
<feature type="region of interest" description="Disordered" evidence="1">
    <location>
        <begin position="41"/>
        <end position="270"/>
    </location>
</feature>
<dbReference type="OrthoDB" id="6252479at2759"/>
<evidence type="ECO:0000313" key="2">
    <source>
        <dbReference type="EnsemblMetazoa" id="XP_003247238.1"/>
    </source>
</evidence>
<feature type="compositionally biased region" description="Low complexity" evidence="1">
    <location>
        <begin position="11"/>
        <end position="20"/>
    </location>
</feature>
<feature type="compositionally biased region" description="Gly residues" evidence="1">
    <location>
        <begin position="76"/>
        <end position="106"/>
    </location>
</feature>
<accession>A0A8R1WAS7</accession>
<sequence>MQHQSTPLARLSPSSELSQQLPRILTLRDISGKPLQTALLATSSSGVVSKDCPMHSNSERSLNSPVMSGHSLSGSGMSGGGGGGGGVVGSNSGGSGGGGSGVGSGGRSQSQLQQQQQHGRPPSLGSTVDVVSGTGGSGGRPSNIMVDDHAHLRRHQQQHHRQNDDDDDDDTGTSTSSDESGNDSFTCSEIEYDNNSVSGEKLSDVIFNKIGSSGGKSASGSSDRDSQRRRRLPLPSQLPPSSSSSSDAAVMAAQHQQQQQHQQQEQMQAAAGYDTFDSSFRGSLSTLVASDDDGPMYRNVRTPNNNPSESSSIPVGLGWDYLLNWAPSNNGMRPIMQPPSPSSPYTDHDHHLHHHHHHVGSGVGGGIGNGQSAADSAAARTGEGTSSSRQSPKSPEEYV</sequence>
<feature type="region of interest" description="Disordered" evidence="1">
    <location>
        <begin position="333"/>
        <end position="399"/>
    </location>
</feature>
<dbReference type="AlphaFoldDB" id="A0A8R1WAS7"/>
<feature type="region of interest" description="Disordered" evidence="1">
    <location>
        <begin position="1"/>
        <end position="20"/>
    </location>
</feature>
<organism evidence="2 3">
    <name type="scientific">Acyrthosiphon pisum</name>
    <name type="common">Pea aphid</name>
    <dbReference type="NCBI Taxonomy" id="7029"/>
    <lineage>
        <taxon>Eukaryota</taxon>
        <taxon>Metazoa</taxon>
        <taxon>Ecdysozoa</taxon>
        <taxon>Arthropoda</taxon>
        <taxon>Hexapoda</taxon>
        <taxon>Insecta</taxon>
        <taxon>Pterygota</taxon>
        <taxon>Neoptera</taxon>
        <taxon>Paraneoptera</taxon>
        <taxon>Hemiptera</taxon>
        <taxon>Sternorrhyncha</taxon>
        <taxon>Aphidomorpha</taxon>
        <taxon>Aphidoidea</taxon>
        <taxon>Aphididae</taxon>
        <taxon>Macrosiphini</taxon>
        <taxon>Acyrthosiphon</taxon>
    </lineage>
</organism>
<feature type="compositionally biased region" description="Low complexity" evidence="1">
    <location>
        <begin position="107"/>
        <end position="132"/>
    </location>
</feature>
<feature type="compositionally biased region" description="Polar residues" evidence="1">
    <location>
        <begin position="383"/>
        <end position="393"/>
    </location>
</feature>
<protein>
    <submittedName>
        <fullName evidence="2">Uncharacterized protein</fullName>
    </submittedName>
</protein>
<feature type="compositionally biased region" description="Low complexity" evidence="1">
    <location>
        <begin position="233"/>
        <end position="270"/>
    </location>
</feature>
<name>A0A8R1WAS7_ACYPI</name>
<feature type="compositionally biased region" description="Polar residues" evidence="1">
    <location>
        <begin position="55"/>
        <end position="65"/>
    </location>
</feature>
<keyword evidence="3" id="KW-1185">Reference proteome</keyword>
<proteinExistence type="predicted"/>
<dbReference type="EnsemblMetazoa" id="XM_003247190.4">
    <property type="protein sequence ID" value="XP_003247238.1"/>
    <property type="gene ID" value="LOC100573752"/>
</dbReference>
<dbReference type="Proteomes" id="UP000007819">
    <property type="component" value="Chromosome A1"/>
</dbReference>